<organism evidence="2">
    <name type="scientific">Albugo laibachii Nc14</name>
    <dbReference type="NCBI Taxonomy" id="890382"/>
    <lineage>
        <taxon>Eukaryota</taxon>
        <taxon>Sar</taxon>
        <taxon>Stramenopiles</taxon>
        <taxon>Oomycota</taxon>
        <taxon>Peronosporomycetes</taxon>
        <taxon>Albuginales</taxon>
        <taxon>Albuginaceae</taxon>
        <taxon>Albugo</taxon>
    </lineage>
</organism>
<protein>
    <submittedName>
        <fullName evidence="2">AlNc14C171G8000 protein</fullName>
    </submittedName>
</protein>
<proteinExistence type="predicted"/>
<dbReference type="AlphaFoldDB" id="F0WNH6"/>
<name>F0WNH6_9STRA</name>
<reference evidence="2" key="2">
    <citation type="submission" date="2011-02" db="EMBL/GenBank/DDBJ databases">
        <authorList>
            <person name="MacLean D."/>
        </authorList>
    </citation>
    <scope>NUCLEOTIDE SEQUENCE</scope>
</reference>
<dbReference type="EMBL" id="FR824216">
    <property type="protein sequence ID" value="CCA22867.1"/>
    <property type="molecule type" value="Genomic_DNA"/>
</dbReference>
<sequence>MKRMQHLTVLSAQKRKIYMLIKQDSIVKCIHVHNHRQEDSGNKDNRRTNNEDNNDSWKINNSDLSDIGSGYETNDDEEEKIPPGQHAMLANPNAPKDEKMQHLNLQPSVMAQYPPSMTNPRTLTAYFIKQMAEHEQEGEDDSQQDDSTESSENNINTSNWTDATLSASIEKLKAMKEKRKASQAVQNRNDAVKSYLCLVKAGFKRGEASKIIAEGAGRGIYFARSICAWAAMFMNDGQLPISIWGKHAKRLSYLKDEDCILRLQHYLRKNKFKIDISELTARINESILPQLEYAPSPTI</sequence>
<reference evidence="2" key="1">
    <citation type="journal article" date="2011" name="PLoS Biol.">
        <title>Gene gain and loss during evolution of obligate parasitism in the white rust pathogen of Arabidopsis thaliana.</title>
        <authorList>
            <person name="Kemen E."/>
            <person name="Gardiner A."/>
            <person name="Schultz-Larsen T."/>
            <person name="Kemen A.C."/>
            <person name="Balmuth A.L."/>
            <person name="Robert-Seilaniantz A."/>
            <person name="Bailey K."/>
            <person name="Holub E."/>
            <person name="Studholme D.J."/>
            <person name="Maclean D."/>
            <person name="Jones J.D."/>
        </authorList>
    </citation>
    <scope>NUCLEOTIDE SEQUENCE</scope>
</reference>
<feature type="region of interest" description="Disordered" evidence="1">
    <location>
        <begin position="35"/>
        <end position="93"/>
    </location>
</feature>
<feature type="compositionally biased region" description="Basic and acidic residues" evidence="1">
    <location>
        <begin position="35"/>
        <end position="50"/>
    </location>
</feature>
<dbReference type="HOGENOM" id="CLU_067450_0_0_1"/>
<feature type="region of interest" description="Disordered" evidence="1">
    <location>
        <begin position="133"/>
        <end position="160"/>
    </location>
</feature>
<evidence type="ECO:0000256" key="1">
    <source>
        <dbReference type="SAM" id="MobiDB-lite"/>
    </source>
</evidence>
<evidence type="ECO:0000313" key="2">
    <source>
        <dbReference type="EMBL" id="CCA22867.1"/>
    </source>
</evidence>
<accession>F0WNH6</accession>
<feature type="compositionally biased region" description="Acidic residues" evidence="1">
    <location>
        <begin position="136"/>
        <end position="149"/>
    </location>
</feature>
<gene>
    <name evidence="2" type="primary">AlNc14C171G8000</name>
    <name evidence="2" type="ORF">ALNC14_090100</name>
</gene>
<feature type="compositionally biased region" description="Low complexity" evidence="1">
    <location>
        <begin position="150"/>
        <end position="159"/>
    </location>
</feature>